<reference evidence="2" key="2">
    <citation type="journal article" date="2015" name="Fish Shellfish Immunol.">
        <title>Early steps in the European eel (Anguilla anguilla)-Vibrio vulnificus interaction in the gills: Role of the RtxA13 toxin.</title>
        <authorList>
            <person name="Callol A."/>
            <person name="Pajuelo D."/>
            <person name="Ebbesson L."/>
            <person name="Teles M."/>
            <person name="MacKenzie S."/>
            <person name="Amaro C."/>
        </authorList>
    </citation>
    <scope>NUCLEOTIDE SEQUENCE</scope>
</reference>
<organism evidence="2">
    <name type="scientific">Anguilla anguilla</name>
    <name type="common">European freshwater eel</name>
    <name type="synonym">Muraena anguilla</name>
    <dbReference type="NCBI Taxonomy" id="7936"/>
    <lineage>
        <taxon>Eukaryota</taxon>
        <taxon>Metazoa</taxon>
        <taxon>Chordata</taxon>
        <taxon>Craniata</taxon>
        <taxon>Vertebrata</taxon>
        <taxon>Euteleostomi</taxon>
        <taxon>Actinopterygii</taxon>
        <taxon>Neopterygii</taxon>
        <taxon>Teleostei</taxon>
        <taxon>Anguilliformes</taxon>
        <taxon>Anguillidae</taxon>
        <taxon>Anguilla</taxon>
    </lineage>
</organism>
<feature type="region of interest" description="Disordered" evidence="1">
    <location>
        <begin position="1"/>
        <end position="20"/>
    </location>
</feature>
<evidence type="ECO:0000313" key="2">
    <source>
        <dbReference type="EMBL" id="JAH91495.1"/>
    </source>
</evidence>
<dbReference type="AlphaFoldDB" id="A0A0E9WPJ4"/>
<name>A0A0E9WPJ4_ANGAN</name>
<proteinExistence type="predicted"/>
<evidence type="ECO:0000256" key="1">
    <source>
        <dbReference type="SAM" id="MobiDB-lite"/>
    </source>
</evidence>
<accession>A0A0E9WPJ4</accession>
<reference evidence="2" key="1">
    <citation type="submission" date="2014-11" db="EMBL/GenBank/DDBJ databases">
        <authorList>
            <person name="Amaro Gonzalez C."/>
        </authorList>
    </citation>
    <scope>NUCLEOTIDE SEQUENCE</scope>
</reference>
<sequence>MTSQPQWHQKKESFLIKEKKRKKKKDKWNNVEPVGEFFFFFSLCEKSQQSVSRSAKEKLLSEGFWVNFNINRHGFLVVALQRLSAGAYSPFLILRSVSLLDRINTCVQYFPVPLSFPWAIRPRKCVLKWPIVSQSLLLNGNVWLMESVACHSLRIFIGSRKTFKMQ</sequence>
<protein>
    <submittedName>
        <fullName evidence="2">Uncharacterized protein</fullName>
    </submittedName>
</protein>
<dbReference type="EMBL" id="GBXM01017082">
    <property type="protein sequence ID" value="JAH91495.1"/>
    <property type="molecule type" value="Transcribed_RNA"/>
</dbReference>